<evidence type="ECO:0000313" key="8">
    <source>
        <dbReference type="Proteomes" id="UP001235939"/>
    </source>
</evidence>
<feature type="region of interest" description="Disordered" evidence="4">
    <location>
        <begin position="399"/>
        <end position="440"/>
    </location>
</feature>
<keyword evidence="2 3" id="KW-0862">Zinc</keyword>
<dbReference type="InterPro" id="IPR000571">
    <property type="entry name" value="Znf_CCCH"/>
</dbReference>
<keyword evidence="1 3" id="KW-0863">Zinc-finger</keyword>
<evidence type="ECO:0000256" key="2">
    <source>
        <dbReference type="ARBA" id="ARBA00022833"/>
    </source>
</evidence>
<feature type="domain" description="C3H1-type" evidence="6">
    <location>
        <begin position="1"/>
        <end position="28"/>
    </location>
</feature>
<dbReference type="Gene3D" id="3.30.420.10">
    <property type="entry name" value="Ribonuclease H-like superfamily/Ribonuclease H"/>
    <property type="match status" value="1"/>
</dbReference>
<organism evidence="7 8">
    <name type="scientific">Cordylochernes scorpioides</name>
    <dbReference type="NCBI Taxonomy" id="51811"/>
    <lineage>
        <taxon>Eukaryota</taxon>
        <taxon>Metazoa</taxon>
        <taxon>Ecdysozoa</taxon>
        <taxon>Arthropoda</taxon>
        <taxon>Chelicerata</taxon>
        <taxon>Arachnida</taxon>
        <taxon>Pseudoscorpiones</taxon>
        <taxon>Cheliferoidea</taxon>
        <taxon>Chernetidae</taxon>
        <taxon>Cordylochernes</taxon>
    </lineage>
</organism>
<dbReference type="Pfam" id="PF14608">
    <property type="entry name" value="zf-CCCH_2"/>
    <property type="match status" value="7"/>
</dbReference>
<dbReference type="SUPFAM" id="SSF57850">
    <property type="entry name" value="RING/U-box"/>
    <property type="match status" value="1"/>
</dbReference>
<feature type="zinc finger region" description="C3H1-type" evidence="3">
    <location>
        <begin position="29"/>
        <end position="56"/>
    </location>
</feature>
<feature type="domain" description="C3H1-type" evidence="6">
    <location>
        <begin position="29"/>
        <end position="56"/>
    </location>
</feature>
<evidence type="ECO:0000256" key="3">
    <source>
        <dbReference type="PROSITE-ProRule" id="PRU00723"/>
    </source>
</evidence>
<sequence length="440" mass="50868">MKEEKSCRFFLKNECKEGEKCPLPHVNNGTPDNICRFFLEDRCTFGASCLYEHRRPFSEVEAPVVDNNNAPYTCSVCNQSDIPSPNNIYKFMTSCDHVLCKGCSGITLKYQENNCPVSKDCSPSSIVLKTDHHMGHEEKKSLIDIRKKMLSEIDCKYGKRCKYGNICLYRHQASQTGSQQSIIESGVRCQTQGSLHKQETKQGPLQISMDCRYGPNCRNQNCLYKHQETQQGPLQISMDCRYGPNCRNQNCLYKHQETQQGPLQSSQDCRYGSKCRNQGCLYKHQETQQGPWQSSMDCRYGSNCRNQGCLYKHQETQQGQKNCFEVLEHPAYSPDLAPSDYFLFGLLKKELEGRRFDSDEDVQKVVQDFFHTLPKSAYKKGIYKLPERWRRCIESQAARRNLPRSSSPYPGRGRPMTRRRYSRSPDRTPSRSPHRDVQEN</sequence>
<evidence type="ECO:0000259" key="6">
    <source>
        <dbReference type="PROSITE" id="PS50103"/>
    </source>
</evidence>
<evidence type="ECO:0000313" key="7">
    <source>
        <dbReference type="EMBL" id="UYV82949.1"/>
    </source>
</evidence>
<feature type="domain" description="RING-type" evidence="5">
    <location>
        <begin position="74"/>
        <end position="119"/>
    </location>
</feature>
<feature type="compositionally biased region" description="Basic and acidic residues" evidence="4">
    <location>
        <begin position="423"/>
        <end position="440"/>
    </location>
</feature>
<dbReference type="EMBL" id="CP092884">
    <property type="protein sequence ID" value="UYV82949.1"/>
    <property type="molecule type" value="Genomic_DNA"/>
</dbReference>
<dbReference type="SMART" id="SM00356">
    <property type="entry name" value="ZnF_C3H1"/>
    <property type="match status" value="3"/>
</dbReference>
<dbReference type="InterPro" id="IPR052709">
    <property type="entry name" value="Transposase-MT_Hybrid"/>
</dbReference>
<dbReference type="PANTHER" id="PTHR46060">
    <property type="entry name" value="MARINER MOS1 TRANSPOSASE-LIKE PROTEIN"/>
    <property type="match status" value="1"/>
</dbReference>
<dbReference type="InterPro" id="IPR036397">
    <property type="entry name" value="RNaseH_sf"/>
</dbReference>
<dbReference type="PANTHER" id="PTHR46060:SF1">
    <property type="entry name" value="MARINER MOS1 TRANSPOSASE-LIKE PROTEIN"/>
    <property type="match status" value="1"/>
</dbReference>
<dbReference type="PROSITE" id="PS50103">
    <property type="entry name" value="ZF_C3H1"/>
    <property type="match status" value="2"/>
</dbReference>
<dbReference type="Gene3D" id="4.10.1000.40">
    <property type="match status" value="2"/>
</dbReference>
<dbReference type="InterPro" id="IPR001841">
    <property type="entry name" value="Znf_RING"/>
</dbReference>
<protein>
    <submittedName>
        <fullName evidence="7">Uncharacterized protein</fullName>
    </submittedName>
</protein>
<proteinExistence type="predicted"/>
<evidence type="ECO:0000256" key="4">
    <source>
        <dbReference type="SAM" id="MobiDB-lite"/>
    </source>
</evidence>
<dbReference type="PROSITE" id="PS50089">
    <property type="entry name" value="ZF_RING_2"/>
    <property type="match status" value="1"/>
</dbReference>
<accession>A0ABY6LP19</accession>
<evidence type="ECO:0000256" key="1">
    <source>
        <dbReference type="ARBA" id="ARBA00022771"/>
    </source>
</evidence>
<gene>
    <name evidence="7" type="ORF">LAZ67_22001483</name>
</gene>
<name>A0ABY6LP19_9ARAC</name>
<evidence type="ECO:0000259" key="5">
    <source>
        <dbReference type="PROSITE" id="PS50089"/>
    </source>
</evidence>
<keyword evidence="3" id="KW-0479">Metal-binding</keyword>
<reference evidence="7 8" key="1">
    <citation type="submission" date="2022-03" db="EMBL/GenBank/DDBJ databases">
        <title>A chromosomal length assembly of Cordylochernes scorpioides.</title>
        <authorList>
            <person name="Zeh D."/>
            <person name="Zeh J."/>
        </authorList>
    </citation>
    <scope>NUCLEOTIDE SEQUENCE [LARGE SCALE GENOMIC DNA]</scope>
    <source>
        <strain evidence="7">IN4F17</strain>
        <tissue evidence="7">Whole Body</tissue>
    </source>
</reference>
<dbReference type="Gene3D" id="4.10.1000.10">
    <property type="entry name" value="Zinc finger, CCCH-type"/>
    <property type="match status" value="1"/>
</dbReference>
<feature type="zinc finger region" description="C3H1-type" evidence="3">
    <location>
        <begin position="1"/>
        <end position="28"/>
    </location>
</feature>
<dbReference type="Proteomes" id="UP001235939">
    <property type="component" value="Chromosome 22"/>
</dbReference>
<keyword evidence="8" id="KW-1185">Reference proteome</keyword>